<dbReference type="EMBL" id="MU857678">
    <property type="protein sequence ID" value="KAK4246300.1"/>
    <property type="molecule type" value="Genomic_DNA"/>
</dbReference>
<feature type="signal peptide" evidence="1">
    <location>
        <begin position="1"/>
        <end position="18"/>
    </location>
</feature>
<evidence type="ECO:0000313" key="3">
    <source>
        <dbReference type="Proteomes" id="UP001303647"/>
    </source>
</evidence>
<keyword evidence="1" id="KW-0732">Signal</keyword>
<evidence type="ECO:0000313" key="2">
    <source>
        <dbReference type="EMBL" id="KAK4246300.1"/>
    </source>
</evidence>
<proteinExistence type="predicted"/>
<accession>A0AAN7CQ97</accession>
<feature type="chain" id="PRO_5042941665" evidence="1">
    <location>
        <begin position="19"/>
        <end position="73"/>
    </location>
</feature>
<evidence type="ECO:0000256" key="1">
    <source>
        <dbReference type="SAM" id="SignalP"/>
    </source>
</evidence>
<dbReference type="Proteomes" id="UP001303647">
    <property type="component" value="Unassembled WGS sequence"/>
</dbReference>
<reference evidence="2" key="2">
    <citation type="submission" date="2023-05" db="EMBL/GenBank/DDBJ databases">
        <authorList>
            <consortium name="Lawrence Berkeley National Laboratory"/>
            <person name="Steindorff A."/>
            <person name="Hensen N."/>
            <person name="Bonometti L."/>
            <person name="Westerberg I."/>
            <person name="Brannstrom I.O."/>
            <person name="Guillou S."/>
            <person name="Cros-Aarteil S."/>
            <person name="Calhoun S."/>
            <person name="Haridas S."/>
            <person name="Kuo A."/>
            <person name="Mondo S."/>
            <person name="Pangilinan J."/>
            <person name="Riley R."/>
            <person name="Labutti K."/>
            <person name="Andreopoulos B."/>
            <person name="Lipzen A."/>
            <person name="Chen C."/>
            <person name="Yanf M."/>
            <person name="Daum C."/>
            <person name="Ng V."/>
            <person name="Clum A."/>
            <person name="Ohm R."/>
            <person name="Martin F."/>
            <person name="Silar P."/>
            <person name="Natvig D."/>
            <person name="Lalanne C."/>
            <person name="Gautier V."/>
            <person name="Ament-Velasquez S.L."/>
            <person name="Kruys A."/>
            <person name="Hutchinson M.I."/>
            <person name="Powell A.J."/>
            <person name="Barry K."/>
            <person name="Miller A.N."/>
            <person name="Grigoriev I.V."/>
            <person name="Debuchy R."/>
            <person name="Gladieux P."/>
            <person name="Thoren M.H."/>
            <person name="Johannesson H."/>
        </authorList>
    </citation>
    <scope>NUCLEOTIDE SEQUENCE</scope>
    <source>
        <strain evidence="2">CBS 359.72</strain>
    </source>
</reference>
<dbReference type="AlphaFoldDB" id="A0AAN7CQ97"/>
<comment type="caution">
    <text evidence="2">The sequence shown here is derived from an EMBL/GenBank/DDBJ whole genome shotgun (WGS) entry which is preliminary data.</text>
</comment>
<gene>
    <name evidence="2" type="ORF">C7999DRAFT_15582</name>
</gene>
<reference evidence="2" key="1">
    <citation type="journal article" date="2023" name="Mol. Phylogenet. Evol.">
        <title>Genome-scale phylogeny and comparative genomics of the fungal order Sordariales.</title>
        <authorList>
            <person name="Hensen N."/>
            <person name="Bonometti L."/>
            <person name="Westerberg I."/>
            <person name="Brannstrom I.O."/>
            <person name="Guillou S."/>
            <person name="Cros-Aarteil S."/>
            <person name="Calhoun S."/>
            <person name="Haridas S."/>
            <person name="Kuo A."/>
            <person name="Mondo S."/>
            <person name="Pangilinan J."/>
            <person name="Riley R."/>
            <person name="LaButti K."/>
            <person name="Andreopoulos B."/>
            <person name="Lipzen A."/>
            <person name="Chen C."/>
            <person name="Yan M."/>
            <person name="Daum C."/>
            <person name="Ng V."/>
            <person name="Clum A."/>
            <person name="Steindorff A."/>
            <person name="Ohm R.A."/>
            <person name="Martin F."/>
            <person name="Silar P."/>
            <person name="Natvig D.O."/>
            <person name="Lalanne C."/>
            <person name="Gautier V."/>
            <person name="Ament-Velasquez S.L."/>
            <person name="Kruys A."/>
            <person name="Hutchinson M.I."/>
            <person name="Powell A.J."/>
            <person name="Barry K."/>
            <person name="Miller A.N."/>
            <person name="Grigoriev I.V."/>
            <person name="Debuchy R."/>
            <person name="Gladieux P."/>
            <person name="Hiltunen Thoren M."/>
            <person name="Johannesson H."/>
        </authorList>
    </citation>
    <scope>NUCLEOTIDE SEQUENCE</scope>
    <source>
        <strain evidence="2">CBS 359.72</strain>
    </source>
</reference>
<organism evidence="2 3">
    <name type="scientific">Corynascus novoguineensis</name>
    <dbReference type="NCBI Taxonomy" id="1126955"/>
    <lineage>
        <taxon>Eukaryota</taxon>
        <taxon>Fungi</taxon>
        <taxon>Dikarya</taxon>
        <taxon>Ascomycota</taxon>
        <taxon>Pezizomycotina</taxon>
        <taxon>Sordariomycetes</taxon>
        <taxon>Sordariomycetidae</taxon>
        <taxon>Sordariales</taxon>
        <taxon>Chaetomiaceae</taxon>
        <taxon>Corynascus</taxon>
    </lineage>
</organism>
<name>A0AAN7CQ97_9PEZI</name>
<protein>
    <submittedName>
        <fullName evidence="2">Uncharacterized protein</fullName>
    </submittedName>
</protein>
<keyword evidence="3" id="KW-1185">Reference proteome</keyword>
<sequence>MKAPIVWSLAALVVTVHAYCDGEPDATWRHNGDCSYPNDSSCMQRCVRAGWVCGGCGGFMYGECWCCNNDCAS</sequence>